<sequence length="199" mass="21803">MTTSSASPKRDRENTMAMFLTVFDMGVRLHSLLLVNLLFGALFQEFSLVTGSPTPTPSPLPLPLPWPLNRLQIPPPSDGRFTIPGSGYAEYCNQGPSRLAKPGWVCGYLVHAADWDAISTTQYVYWSVDRRAFAMRCLSDDLGNPIPDAISLLDGTNVLQTGGTFSPSTGDASCCHLYFGRWFAKSDWCPSDPPVAVRI</sequence>
<evidence type="ECO:0000313" key="1">
    <source>
        <dbReference type="EMBL" id="PWY99350.1"/>
    </source>
</evidence>
<dbReference type="AlphaFoldDB" id="A0A317XPY0"/>
<dbReference type="EMBL" id="KZ819195">
    <property type="protein sequence ID" value="PWY99350.1"/>
    <property type="molecule type" value="Genomic_DNA"/>
</dbReference>
<keyword evidence="2" id="KW-1185">Reference proteome</keyword>
<dbReference type="Proteomes" id="UP000246740">
    <property type="component" value="Unassembled WGS sequence"/>
</dbReference>
<evidence type="ECO:0000313" key="2">
    <source>
        <dbReference type="Proteomes" id="UP000246740"/>
    </source>
</evidence>
<reference evidence="1 2" key="1">
    <citation type="journal article" date="2018" name="Mol. Biol. Evol.">
        <title>Broad Genomic Sampling Reveals a Smut Pathogenic Ancestry of the Fungal Clade Ustilaginomycotina.</title>
        <authorList>
            <person name="Kijpornyongpan T."/>
            <person name="Mondo S.J."/>
            <person name="Barry K."/>
            <person name="Sandor L."/>
            <person name="Lee J."/>
            <person name="Lipzen A."/>
            <person name="Pangilinan J."/>
            <person name="LaButti K."/>
            <person name="Hainaut M."/>
            <person name="Henrissat B."/>
            <person name="Grigoriev I.V."/>
            <person name="Spatafora J.W."/>
            <person name="Aime M.C."/>
        </authorList>
    </citation>
    <scope>NUCLEOTIDE SEQUENCE [LARGE SCALE GENOMIC DNA]</scope>
    <source>
        <strain evidence="1 2">MCA 3645</strain>
    </source>
</reference>
<accession>A0A317XPY0</accession>
<gene>
    <name evidence="1" type="ORF">BCV70DRAFT_117152</name>
</gene>
<protein>
    <submittedName>
        <fullName evidence="1">Uncharacterized protein</fullName>
    </submittedName>
</protein>
<name>A0A317XPY0_9BASI</name>
<dbReference type="InParanoid" id="A0A317XPY0"/>
<proteinExistence type="predicted"/>
<organism evidence="1 2">
    <name type="scientific">Testicularia cyperi</name>
    <dbReference type="NCBI Taxonomy" id="1882483"/>
    <lineage>
        <taxon>Eukaryota</taxon>
        <taxon>Fungi</taxon>
        <taxon>Dikarya</taxon>
        <taxon>Basidiomycota</taxon>
        <taxon>Ustilaginomycotina</taxon>
        <taxon>Ustilaginomycetes</taxon>
        <taxon>Ustilaginales</taxon>
        <taxon>Anthracoideaceae</taxon>
        <taxon>Testicularia</taxon>
    </lineage>
</organism>